<organism evidence="2 3">
    <name type="scientific">Pyrus ussuriensis x Pyrus communis</name>
    <dbReference type="NCBI Taxonomy" id="2448454"/>
    <lineage>
        <taxon>Eukaryota</taxon>
        <taxon>Viridiplantae</taxon>
        <taxon>Streptophyta</taxon>
        <taxon>Embryophyta</taxon>
        <taxon>Tracheophyta</taxon>
        <taxon>Spermatophyta</taxon>
        <taxon>Magnoliopsida</taxon>
        <taxon>eudicotyledons</taxon>
        <taxon>Gunneridae</taxon>
        <taxon>Pentapetalae</taxon>
        <taxon>rosids</taxon>
        <taxon>fabids</taxon>
        <taxon>Rosales</taxon>
        <taxon>Rosaceae</taxon>
        <taxon>Amygdaloideae</taxon>
        <taxon>Maleae</taxon>
        <taxon>Pyrus</taxon>
    </lineage>
</organism>
<keyword evidence="1" id="KW-0472">Membrane</keyword>
<name>A0A5N5G0K8_9ROSA</name>
<feature type="transmembrane region" description="Helical" evidence="1">
    <location>
        <begin position="48"/>
        <end position="69"/>
    </location>
</feature>
<evidence type="ECO:0000313" key="3">
    <source>
        <dbReference type="Proteomes" id="UP000327157"/>
    </source>
</evidence>
<reference evidence="3" key="2">
    <citation type="submission" date="2019-10" db="EMBL/GenBank/DDBJ databases">
        <title>A de novo genome assembly of a pear dwarfing rootstock.</title>
        <authorList>
            <person name="Wang F."/>
            <person name="Wang J."/>
            <person name="Li S."/>
            <person name="Zhang Y."/>
            <person name="Fang M."/>
            <person name="Ma L."/>
            <person name="Zhao Y."/>
            <person name="Jiang S."/>
        </authorList>
    </citation>
    <scope>NUCLEOTIDE SEQUENCE [LARGE SCALE GENOMIC DNA]</scope>
</reference>
<dbReference type="AlphaFoldDB" id="A0A5N5G0K8"/>
<evidence type="ECO:0000313" key="2">
    <source>
        <dbReference type="EMBL" id="KAB2607331.1"/>
    </source>
</evidence>
<keyword evidence="1" id="KW-1133">Transmembrane helix</keyword>
<sequence length="101" mass="10072">MAKKDMSVAPTRDPTAFMLLPLGAGIEASGPAAAVGVAAVVAAEGVAAAVVAAVVAAAPFTGAAAIAALMQTATTRTTKAMFFMAILWVACSRSRDRKHAL</sequence>
<reference evidence="2 3" key="1">
    <citation type="submission" date="2019-09" db="EMBL/GenBank/DDBJ databases">
        <authorList>
            <person name="Ou C."/>
        </authorList>
    </citation>
    <scope>NUCLEOTIDE SEQUENCE [LARGE SCALE GENOMIC DNA]</scope>
    <source>
        <strain evidence="2">S2</strain>
        <tissue evidence="2">Leaf</tissue>
    </source>
</reference>
<dbReference type="Proteomes" id="UP000327157">
    <property type="component" value="Chromosome 11"/>
</dbReference>
<protein>
    <submittedName>
        <fullName evidence="2">Uncharacterized protein</fullName>
    </submittedName>
</protein>
<accession>A0A5N5G0K8</accession>
<comment type="caution">
    <text evidence="2">The sequence shown here is derived from an EMBL/GenBank/DDBJ whole genome shotgun (WGS) entry which is preliminary data.</text>
</comment>
<gene>
    <name evidence="2" type="ORF">D8674_007048</name>
</gene>
<evidence type="ECO:0000256" key="1">
    <source>
        <dbReference type="SAM" id="Phobius"/>
    </source>
</evidence>
<keyword evidence="1" id="KW-0812">Transmembrane</keyword>
<dbReference type="EMBL" id="SMOL01000559">
    <property type="protein sequence ID" value="KAB2607331.1"/>
    <property type="molecule type" value="Genomic_DNA"/>
</dbReference>
<proteinExistence type="predicted"/>
<keyword evidence="3" id="KW-1185">Reference proteome</keyword>
<reference evidence="2 3" key="3">
    <citation type="submission" date="2019-11" db="EMBL/GenBank/DDBJ databases">
        <title>A de novo genome assembly of a pear dwarfing rootstock.</title>
        <authorList>
            <person name="Wang F."/>
            <person name="Wang J."/>
            <person name="Li S."/>
            <person name="Zhang Y."/>
            <person name="Fang M."/>
            <person name="Ma L."/>
            <person name="Zhao Y."/>
            <person name="Jiang S."/>
        </authorList>
    </citation>
    <scope>NUCLEOTIDE SEQUENCE [LARGE SCALE GENOMIC DNA]</scope>
    <source>
        <strain evidence="2">S2</strain>
        <tissue evidence="2">Leaf</tissue>
    </source>
</reference>